<accession>A0A655ADU3</accession>
<name>A0A655ADU3_MYCTX</name>
<organism evidence="2 3">
    <name type="scientific">Mycobacterium tuberculosis</name>
    <dbReference type="NCBI Taxonomy" id="1773"/>
    <lineage>
        <taxon>Bacteria</taxon>
        <taxon>Bacillati</taxon>
        <taxon>Actinomycetota</taxon>
        <taxon>Actinomycetes</taxon>
        <taxon>Mycobacteriales</taxon>
        <taxon>Mycobacteriaceae</taxon>
        <taxon>Mycobacterium</taxon>
        <taxon>Mycobacterium tuberculosis complex</taxon>
    </lineage>
</organism>
<reference evidence="2 3" key="1">
    <citation type="submission" date="2015-03" db="EMBL/GenBank/DDBJ databases">
        <authorList>
            <consortium name="Pathogen Informatics"/>
        </authorList>
    </citation>
    <scope>NUCLEOTIDE SEQUENCE [LARGE SCALE GENOMIC DNA]</scope>
    <source>
        <strain evidence="2 3">Bir 187</strain>
    </source>
</reference>
<keyword evidence="1" id="KW-0732">Signal</keyword>
<dbReference type="AlphaFoldDB" id="A0A655ADU3"/>
<evidence type="ECO:0000313" key="3">
    <source>
        <dbReference type="Proteomes" id="UP000049023"/>
    </source>
</evidence>
<dbReference type="EMBL" id="CNFU01000929">
    <property type="protein sequence ID" value="CKS76159.1"/>
    <property type="molecule type" value="Genomic_DNA"/>
</dbReference>
<proteinExistence type="predicted"/>
<evidence type="ECO:0000256" key="1">
    <source>
        <dbReference type="SAM" id="SignalP"/>
    </source>
</evidence>
<feature type="signal peptide" evidence="1">
    <location>
        <begin position="1"/>
        <end position="19"/>
    </location>
</feature>
<protein>
    <submittedName>
        <fullName evidence="2">Conserved alanine-rich protein of uncharacterized function</fullName>
    </submittedName>
</protein>
<gene>
    <name evidence="2" type="ORF">ERS027661_03501</name>
</gene>
<sequence length="142" mass="14024">MIAGAAGLCAVATAIGVGAVVDAPPPAPSAPTTAQHITVSKPAPVIPLSRPQVLDLLHHTPDYGPPGGPLGDPSRRTSCLSGLGYPASTPVLGAQPIDIDARPAVLLVIPADTPDKLAVFAVAPHCSAADTGLLASTVVPRA</sequence>
<evidence type="ECO:0000313" key="2">
    <source>
        <dbReference type="EMBL" id="CKS76159.1"/>
    </source>
</evidence>
<feature type="chain" id="PRO_5039201759" evidence="1">
    <location>
        <begin position="20"/>
        <end position="142"/>
    </location>
</feature>
<dbReference type="Proteomes" id="UP000049023">
    <property type="component" value="Unassembled WGS sequence"/>
</dbReference>